<reference evidence="2" key="2">
    <citation type="submission" date="2024-07" db="EMBL/GenBank/DDBJ databases">
        <title>Streptomyces haneummycinica sp. nov., a new antibiotic-producing actinobacterium isolated from marine sediment.</title>
        <authorList>
            <person name="Uemura M."/>
            <person name="Hamada M."/>
            <person name="Hirano S."/>
            <person name="Kobayashi K."/>
            <person name="Ohshiro T."/>
            <person name="Kobayashi T."/>
            <person name="Terahara T."/>
        </authorList>
    </citation>
    <scope>NUCLEOTIDE SEQUENCE</scope>
    <source>
        <strain evidence="2">KM77-8</strain>
    </source>
</reference>
<gene>
    <name evidence="2" type="ORF">SHKM778_51490</name>
</gene>
<evidence type="ECO:0000313" key="2">
    <source>
        <dbReference type="EMBL" id="BFO18761.1"/>
    </source>
</evidence>
<dbReference type="AlphaFoldDB" id="A0AAT9HML8"/>
<protein>
    <recommendedName>
        <fullName evidence="3">Beta-glucosidase</fullName>
    </recommendedName>
</protein>
<dbReference type="GO" id="GO:0004553">
    <property type="term" value="F:hydrolase activity, hydrolyzing O-glycosyl compounds"/>
    <property type="evidence" value="ECO:0007669"/>
    <property type="project" value="InterPro"/>
</dbReference>
<dbReference type="SUPFAM" id="SSF51445">
    <property type="entry name" value="(Trans)glycosidases"/>
    <property type="match status" value="1"/>
</dbReference>
<proteinExistence type="predicted"/>
<dbReference type="InterPro" id="IPR017853">
    <property type="entry name" value="GH"/>
</dbReference>
<accession>A0AAT9HML8</accession>
<sequence>MNTARPDMDRYAWVSPGFPPGLVFGAATACCDRYFGVVRVDYDTQERTPKDSYHWYRRMIAAQRPWEPVRRITPGTPGRERAHPARGPAAGTP</sequence>
<dbReference type="Gene3D" id="3.20.20.80">
    <property type="entry name" value="Glycosidases"/>
    <property type="match status" value="1"/>
</dbReference>
<dbReference type="GO" id="GO:0005975">
    <property type="term" value="P:carbohydrate metabolic process"/>
    <property type="evidence" value="ECO:0007669"/>
    <property type="project" value="InterPro"/>
</dbReference>
<name>A0AAT9HML8_9ACTN</name>
<dbReference type="EMBL" id="AP035768">
    <property type="protein sequence ID" value="BFO18761.1"/>
    <property type="molecule type" value="Genomic_DNA"/>
</dbReference>
<evidence type="ECO:0000256" key="1">
    <source>
        <dbReference type="SAM" id="MobiDB-lite"/>
    </source>
</evidence>
<dbReference type="PROSITE" id="PS51257">
    <property type="entry name" value="PROKAR_LIPOPROTEIN"/>
    <property type="match status" value="1"/>
</dbReference>
<evidence type="ECO:0008006" key="3">
    <source>
        <dbReference type="Google" id="ProtNLM"/>
    </source>
</evidence>
<reference evidence="2" key="1">
    <citation type="submission" date="2024-06" db="EMBL/GenBank/DDBJ databases">
        <authorList>
            <consortium name="consrtm"/>
            <person name="Uemura M."/>
            <person name="Terahara T."/>
        </authorList>
    </citation>
    <scope>NUCLEOTIDE SEQUENCE</scope>
    <source>
        <strain evidence="2">KM77-8</strain>
    </source>
</reference>
<organism evidence="2">
    <name type="scientific">Streptomyces haneummycinicus</name>
    <dbReference type="NCBI Taxonomy" id="3074435"/>
    <lineage>
        <taxon>Bacteria</taxon>
        <taxon>Bacillati</taxon>
        <taxon>Actinomycetota</taxon>
        <taxon>Actinomycetes</taxon>
        <taxon>Kitasatosporales</taxon>
        <taxon>Streptomycetaceae</taxon>
        <taxon>Streptomyces</taxon>
    </lineage>
</organism>
<feature type="region of interest" description="Disordered" evidence="1">
    <location>
        <begin position="67"/>
        <end position="93"/>
    </location>
</feature>